<dbReference type="PANTHER" id="PTHR35563:SF2">
    <property type="entry name" value="BARREL METAL-DEPENDENT HYDROLASE, PUTATIVE (AFU_ORTHOLOGUE AFUA_1G16240)-RELATED"/>
    <property type="match status" value="1"/>
</dbReference>
<dbReference type="EMBL" id="JAUJFL010000007">
    <property type="protein sequence ID" value="KAK2599442.1"/>
    <property type="molecule type" value="Genomic_DNA"/>
</dbReference>
<sequence length="314" mass="35854">MTQTLARGQNELICHGGWDTHHHIFEPATFPYSASRHLTPPPATVEEYIEFRRRLGLTNSVLAHGLSYGDDCTSMKSFIPRLGASMTRGIGVIDPDTVTDSALREMSDAGIRGVRINLYHYGAMEDVEAQKRVLEAHAKRLRVASLPWSVTMTTIRTEFWDELRPFIETTLSQFSLNLVTDHFALLKGSSMLPTEYKDNPTLQPGFQAVVELVRSGRLWIKLSAPYRVSELAPFFPDLKYLVRAFVDANKHQVVWGSDWPHTPRMKVRSPEEGLKETPYLGVDDEAWLKTLRSWLSEEEWQLLMVENPIRLFGR</sequence>
<dbReference type="InterPro" id="IPR006680">
    <property type="entry name" value="Amidohydro-rel"/>
</dbReference>
<dbReference type="AlphaFoldDB" id="A0AAD9S6C9"/>
<proteinExistence type="predicted"/>
<dbReference type="GO" id="GO:0016787">
    <property type="term" value="F:hydrolase activity"/>
    <property type="evidence" value="ECO:0007669"/>
    <property type="project" value="InterPro"/>
</dbReference>
<dbReference type="Proteomes" id="UP001265746">
    <property type="component" value="Unassembled WGS sequence"/>
</dbReference>
<dbReference type="InterPro" id="IPR032466">
    <property type="entry name" value="Metal_Hydrolase"/>
</dbReference>
<accession>A0AAD9S6C9</accession>
<organism evidence="2 3">
    <name type="scientific">Phomopsis amygdali</name>
    <name type="common">Fusicoccum amygdali</name>
    <dbReference type="NCBI Taxonomy" id="1214568"/>
    <lineage>
        <taxon>Eukaryota</taxon>
        <taxon>Fungi</taxon>
        <taxon>Dikarya</taxon>
        <taxon>Ascomycota</taxon>
        <taxon>Pezizomycotina</taxon>
        <taxon>Sordariomycetes</taxon>
        <taxon>Sordariomycetidae</taxon>
        <taxon>Diaporthales</taxon>
        <taxon>Diaporthaceae</taxon>
        <taxon>Diaporthe</taxon>
    </lineage>
</organism>
<dbReference type="Gene3D" id="3.20.20.140">
    <property type="entry name" value="Metal-dependent hydrolases"/>
    <property type="match status" value="1"/>
</dbReference>
<dbReference type="InterPro" id="IPR052358">
    <property type="entry name" value="Aro_Compnd_Degr_Hydrolases"/>
</dbReference>
<dbReference type="Pfam" id="PF04909">
    <property type="entry name" value="Amidohydro_2"/>
    <property type="match status" value="1"/>
</dbReference>
<keyword evidence="3" id="KW-1185">Reference proteome</keyword>
<protein>
    <recommendedName>
        <fullName evidence="1">Amidohydrolase-related domain-containing protein</fullName>
    </recommendedName>
</protein>
<reference evidence="2" key="1">
    <citation type="submission" date="2023-06" db="EMBL/GenBank/DDBJ databases">
        <authorList>
            <person name="Noh H."/>
        </authorList>
    </citation>
    <scope>NUCLEOTIDE SEQUENCE</scope>
    <source>
        <strain evidence="2">DUCC20226</strain>
    </source>
</reference>
<comment type="caution">
    <text evidence="2">The sequence shown here is derived from an EMBL/GenBank/DDBJ whole genome shotgun (WGS) entry which is preliminary data.</text>
</comment>
<name>A0AAD9S6C9_PHOAM</name>
<evidence type="ECO:0000313" key="3">
    <source>
        <dbReference type="Proteomes" id="UP001265746"/>
    </source>
</evidence>
<gene>
    <name evidence="2" type="ORF">N8I77_011196</name>
</gene>
<dbReference type="PANTHER" id="PTHR35563">
    <property type="entry name" value="BARREL METAL-DEPENDENT HYDROLASE, PUTATIVE (AFU_ORTHOLOGUE AFUA_1G16240)-RELATED"/>
    <property type="match status" value="1"/>
</dbReference>
<evidence type="ECO:0000259" key="1">
    <source>
        <dbReference type="Pfam" id="PF04909"/>
    </source>
</evidence>
<feature type="domain" description="Amidohydrolase-related" evidence="1">
    <location>
        <begin position="18"/>
        <end position="314"/>
    </location>
</feature>
<evidence type="ECO:0000313" key="2">
    <source>
        <dbReference type="EMBL" id="KAK2599442.1"/>
    </source>
</evidence>
<dbReference type="SUPFAM" id="SSF51556">
    <property type="entry name" value="Metallo-dependent hydrolases"/>
    <property type="match status" value="1"/>
</dbReference>